<gene>
    <name evidence="2" type="ORF">E2C01_091060</name>
</gene>
<keyword evidence="3" id="KW-1185">Reference proteome</keyword>
<feature type="region of interest" description="Disordered" evidence="1">
    <location>
        <begin position="49"/>
        <end position="69"/>
    </location>
</feature>
<sequence>MVCLVTTDQLGPPRQPLRKQLKYAVWEFRVYDGVTFHFTRAIRYNGGDSEEVEAGNSEQSFAPFQSQSASVAPSVIRQRRAAAAIAAVAVAAAPPPLLSAAFET</sequence>
<feature type="compositionally biased region" description="Low complexity" evidence="1">
    <location>
        <begin position="59"/>
        <end position="69"/>
    </location>
</feature>
<accession>A0A5B7JI71</accession>
<dbReference type="Proteomes" id="UP000324222">
    <property type="component" value="Unassembled WGS sequence"/>
</dbReference>
<organism evidence="2 3">
    <name type="scientific">Portunus trituberculatus</name>
    <name type="common">Swimming crab</name>
    <name type="synonym">Neptunus trituberculatus</name>
    <dbReference type="NCBI Taxonomy" id="210409"/>
    <lineage>
        <taxon>Eukaryota</taxon>
        <taxon>Metazoa</taxon>
        <taxon>Ecdysozoa</taxon>
        <taxon>Arthropoda</taxon>
        <taxon>Crustacea</taxon>
        <taxon>Multicrustacea</taxon>
        <taxon>Malacostraca</taxon>
        <taxon>Eumalacostraca</taxon>
        <taxon>Eucarida</taxon>
        <taxon>Decapoda</taxon>
        <taxon>Pleocyemata</taxon>
        <taxon>Brachyura</taxon>
        <taxon>Eubrachyura</taxon>
        <taxon>Portunoidea</taxon>
        <taxon>Portunidae</taxon>
        <taxon>Portuninae</taxon>
        <taxon>Portunus</taxon>
    </lineage>
</organism>
<protein>
    <submittedName>
        <fullName evidence="2">Uncharacterized protein</fullName>
    </submittedName>
</protein>
<comment type="caution">
    <text evidence="2">The sequence shown here is derived from an EMBL/GenBank/DDBJ whole genome shotgun (WGS) entry which is preliminary data.</text>
</comment>
<name>A0A5B7JI71_PORTR</name>
<dbReference type="EMBL" id="VSRR010103709">
    <property type="protein sequence ID" value="MPC95832.1"/>
    <property type="molecule type" value="Genomic_DNA"/>
</dbReference>
<dbReference type="AlphaFoldDB" id="A0A5B7JI71"/>
<proteinExistence type="predicted"/>
<evidence type="ECO:0000313" key="3">
    <source>
        <dbReference type="Proteomes" id="UP000324222"/>
    </source>
</evidence>
<evidence type="ECO:0000256" key="1">
    <source>
        <dbReference type="SAM" id="MobiDB-lite"/>
    </source>
</evidence>
<evidence type="ECO:0000313" key="2">
    <source>
        <dbReference type="EMBL" id="MPC95832.1"/>
    </source>
</evidence>
<reference evidence="2 3" key="1">
    <citation type="submission" date="2019-05" db="EMBL/GenBank/DDBJ databases">
        <title>Another draft genome of Portunus trituberculatus and its Hox gene families provides insights of decapod evolution.</title>
        <authorList>
            <person name="Jeong J.-H."/>
            <person name="Song I."/>
            <person name="Kim S."/>
            <person name="Choi T."/>
            <person name="Kim D."/>
            <person name="Ryu S."/>
            <person name="Kim W."/>
        </authorList>
    </citation>
    <scope>NUCLEOTIDE SEQUENCE [LARGE SCALE GENOMIC DNA]</scope>
    <source>
        <tissue evidence="2">Muscle</tissue>
    </source>
</reference>